<dbReference type="Pfam" id="PF05910">
    <property type="entry name" value="DUF868"/>
    <property type="match status" value="1"/>
</dbReference>
<organism evidence="2 3">
    <name type="scientific">Spirodela intermedia</name>
    <name type="common">Intermediate duckweed</name>
    <dbReference type="NCBI Taxonomy" id="51605"/>
    <lineage>
        <taxon>Eukaryota</taxon>
        <taxon>Viridiplantae</taxon>
        <taxon>Streptophyta</taxon>
        <taxon>Embryophyta</taxon>
        <taxon>Tracheophyta</taxon>
        <taxon>Spermatophyta</taxon>
        <taxon>Magnoliopsida</taxon>
        <taxon>Liliopsida</taxon>
        <taxon>Araceae</taxon>
        <taxon>Lemnoideae</taxon>
        <taxon>Spirodela</taxon>
    </lineage>
</organism>
<protein>
    <submittedName>
        <fullName evidence="2">Uncharacterized protein</fullName>
    </submittedName>
</protein>
<reference evidence="2" key="1">
    <citation type="submission" date="2020-02" db="EMBL/GenBank/DDBJ databases">
        <authorList>
            <person name="Scholz U."/>
            <person name="Mascher M."/>
            <person name="Fiebig A."/>
        </authorList>
    </citation>
    <scope>NUCLEOTIDE SEQUENCE</scope>
</reference>
<dbReference type="EMBL" id="LR746279">
    <property type="protein sequence ID" value="CAA7409426.1"/>
    <property type="molecule type" value="Genomic_DNA"/>
</dbReference>
<dbReference type="AlphaFoldDB" id="A0A7I8LIC2"/>
<sequence>MQDPIATCFGGGAAPKEHLSGGSPAEALVSTSVYETEAGEAAFTWFRTALGLSLRVDLDLPPAAAAPSFFPVSPASAAACEEDSHSFRLRPWLLWKRRGTQRFRSIQKDNRKKLVVDFAWDLRKARFPAGGGPQPASRYFISISIAGKLFLVVGDMEAEAHRKAKSRRSPINGRRSVLLSKKEHVVLTNSGRTYRTRAQIGDQEKEIFLDLSGAERGRDGRISVALDGEIILEVNQLEWKFRGSEKVELLGGAAAIHVSWDVHKWLFLRNPDPSATAAAVASRFAGDLGEAVFVFRFEGKKSEEDGGGMRKSWKKWGLKKTESSSSSSSATSSGRSSSIMEWASAEEEELQKLESSSLLISIWRS</sequence>
<evidence type="ECO:0000256" key="1">
    <source>
        <dbReference type="SAM" id="MobiDB-lite"/>
    </source>
</evidence>
<dbReference type="OrthoDB" id="1894291at2759"/>
<dbReference type="Proteomes" id="UP000663760">
    <property type="component" value="Chromosome 16"/>
</dbReference>
<feature type="region of interest" description="Disordered" evidence="1">
    <location>
        <begin position="302"/>
        <end position="340"/>
    </location>
</feature>
<evidence type="ECO:0000313" key="2">
    <source>
        <dbReference type="EMBL" id="CAA7409426.1"/>
    </source>
</evidence>
<accession>A0A7I8LIC2</accession>
<feature type="compositionally biased region" description="Low complexity" evidence="1">
    <location>
        <begin position="323"/>
        <end position="338"/>
    </location>
</feature>
<evidence type="ECO:0000313" key="3">
    <source>
        <dbReference type="Proteomes" id="UP000663760"/>
    </source>
</evidence>
<dbReference type="InterPro" id="IPR008586">
    <property type="entry name" value="DUF868_pln"/>
</dbReference>
<gene>
    <name evidence="2" type="ORF">SI8410_16020104</name>
</gene>
<keyword evidence="3" id="KW-1185">Reference proteome</keyword>
<name>A0A7I8LIC2_SPIIN</name>
<dbReference type="PANTHER" id="PTHR31972:SF3">
    <property type="entry name" value="OS09G0416600 PROTEIN"/>
    <property type="match status" value="1"/>
</dbReference>
<proteinExistence type="predicted"/>
<dbReference type="PANTHER" id="PTHR31972">
    <property type="entry name" value="EXPRESSED PROTEIN"/>
    <property type="match status" value="1"/>
</dbReference>